<reference evidence="1" key="1">
    <citation type="journal article" date="2023" name="PLoS Negl. Trop. Dis.">
        <title>A genome sequence for Biomphalaria pfeifferi, the major vector snail for the human-infecting parasite Schistosoma mansoni.</title>
        <authorList>
            <person name="Bu L."/>
            <person name="Lu L."/>
            <person name="Laidemitt M.R."/>
            <person name="Zhang S.M."/>
            <person name="Mutuku M."/>
            <person name="Mkoji G."/>
            <person name="Steinauer M."/>
            <person name="Loker E.S."/>
        </authorList>
    </citation>
    <scope>NUCLEOTIDE SEQUENCE</scope>
    <source>
        <strain evidence="1">KasaAsao</strain>
    </source>
</reference>
<reference evidence="1" key="2">
    <citation type="submission" date="2023-04" db="EMBL/GenBank/DDBJ databases">
        <authorList>
            <person name="Bu L."/>
            <person name="Lu L."/>
            <person name="Laidemitt M.R."/>
            <person name="Zhang S.M."/>
            <person name="Mutuku M."/>
            <person name="Mkoji G."/>
            <person name="Steinauer M."/>
            <person name="Loker E.S."/>
        </authorList>
    </citation>
    <scope>NUCLEOTIDE SEQUENCE</scope>
    <source>
        <strain evidence="1">KasaAsao</strain>
        <tissue evidence="1">Whole Snail</tissue>
    </source>
</reference>
<accession>A0AAD8APF4</accession>
<proteinExistence type="predicted"/>
<dbReference type="EMBL" id="JASAOG010000445">
    <property type="protein sequence ID" value="KAK0039502.1"/>
    <property type="molecule type" value="Genomic_DNA"/>
</dbReference>
<dbReference type="AlphaFoldDB" id="A0AAD8APF4"/>
<comment type="caution">
    <text evidence="1">The sequence shown here is derived from an EMBL/GenBank/DDBJ whole genome shotgun (WGS) entry which is preliminary data.</text>
</comment>
<organism evidence="1 2">
    <name type="scientific">Biomphalaria pfeifferi</name>
    <name type="common">Bloodfluke planorb</name>
    <name type="synonym">Freshwater snail</name>
    <dbReference type="NCBI Taxonomy" id="112525"/>
    <lineage>
        <taxon>Eukaryota</taxon>
        <taxon>Metazoa</taxon>
        <taxon>Spiralia</taxon>
        <taxon>Lophotrochozoa</taxon>
        <taxon>Mollusca</taxon>
        <taxon>Gastropoda</taxon>
        <taxon>Heterobranchia</taxon>
        <taxon>Euthyneura</taxon>
        <taxon>Panpulmonata</taxon>
        <taxon>Hygrophila</taxon>
        <taxon>Lymnaeoidea</taxon>
        <taxon>Planorbidae</taxon>
        <taxon>Biomphalaria</taxon>
    </lineage>
</organism>
<evidence type="ECO:0000313" key="2">
    <source>
        <dbReference type="Proteomes" id="UP001233172"/>
    </source>
</evidence>
<gene>
    <name evidence="1" type="ORF">Bpfe_031089</name>
</gene>
<protein>
    <submittedName>
        <fullName evidence="1">Uncharacterized protein</fullName>
    </submittedName>
</protein>
<keyword evidence="2" id="KW-1185">Reference proteome</keyword>
<dbReference type="Proteomes" id="UP001233172">
    <property type="component" value="Unassembled WGS sequence"/>
</dbReference>
<name>A0AAD8APF4_BIOPF</name>
<evidence type="ECO:0000313" key="1">
    <source>
        <dbReference type="EMBL" id="KAK0039502.1"/>
    </source>
</evidence>
<sequence length="112" mass="12775">MGAQVDVIHHLRFERGAATIVVRCSPLGRRGQPRVKRYRASDWITRVQLFREDGPAEVASFFGVSHVPAWLRFELGKPTLSKMPRIPGESSGECALRWEKSLLRRGLKFEET</sequence>